<evidence type="ECO:0000313" key="3">
    <source>
        <dbReference type="Proteomes" id="UP000184267"/>
    </source>
</evidence>
<accession>A0A1M2W2S1</accession>
<dbReference type="AlphaFoldDB" id="A0A1M2W2S1"/>
<proteinExistence type="predicted"/>
<evidence type="ECO:0000256" key="1">
    <source>
        <dbReference type="SAM" id="MobiDB-lite"/>
    </source>
</evidence>
<feature type="region of interest" description="Disordered" evidence="1">
    <location>
        <begin position="1"/>
        <end position="72"/>
    </location>
</feature>
<dbReference type="OrthoDB" id="3230904at2759"/>
<dbReference type="Proteomes" id="UP000184267">
    <property type="component" value="Unassembled WGS sequence"/>
</dbReference>
<organism evidence="2 3">
    <name type="scientific">Trametes pubescens</name>
    <name type="common">White-rot fungus</name>
    <dbReference type="NCBI Taxonomy" id="154538"/>
    <lineage>
        <taxon>Eukaryota</taxon>
        <taxon>Fungi</taxon>
        <taxon>Dikarya</taxon>
        <taxon>Basidiomycota</taxon>
        <taxon>Agaricomycotina</taxon>
        <taxon>Agaricomycetes</taxon>
        <taxon>Polyporales</taxon>
        <taxon>Polyporaceae</taxon>
        <taxon>Trametes</taxon>
    </lineage>
</organism>
<gene>
    <name evidence="2" type="ORF">TRAPUB_9268</name>
</gene>
<name>A0A1M2W2S1_TRAPU</name>
<protein>
    <submittedName>
        <fullName evidence="2">Uncharacterized protein</fullName>
    </submittedName>
</protein>
<sequence length="255" mass="28054">MITAPLTWFSSQPELEDAGSKRRRIPDPVDRDEDAYEDDRPSAKRKRVDSPEPAPRLPTQPTRTNQGYLDIPEGFIPRQSASRARLKAPAMQARASSFAPSVSVPVMENVHLARRTASPTISTSFSQPVAIQRTQSMDPPAYRAISLSRDVSMEGGLPGSATRDVTMSPTRHTPFQLRPRNSLTPQPSGQSFGPAPQQKGRDASEPPPLASLISKPVFVRPPPQLQQTYVEQSTTLGSLAESKGHTVRLNFFSFR</sequence>
<dbReference type="EMBL" id="MNAD01000321">
    <property type="protein sequence ID" value="OJT14157.1"/>
    <property type="molecule type" value="Genomic_DNA"/>
</dbReference>
<feature type="region of interest" description="Disordered" evidence="1">
    <location>
        <begin position="152"/>
        <end position="225"/>
    </location>
</feature>
<evidence type="ECO:0000313" key="2">
    <source>
        <dbReference type="EMBL" id="OJT14157.1"/>
    </source>
</evidence>
<feature type="compositionally biased region" description="Polar residues" evidence="1">
    <location>
        <begin position="163"/>
        <end position="191"/>
    </location>
</feature>
<comment type="caution">
    <text evidence="2">The sequence shown here is derived from an EMBL/GenBank/DDBJ whole genome shotgun (WGS) entry which is preliminary data.</text>
</comment>
<keyword evidence="3" id="KW-1185">Reference proteome</keyword>
<reference evidence="2 3" key="1">
    <citation type="submission" date="2016-10" db="EMBL/GenBank/DDBJ databases">
        <title>Genome sequence of the basidiomycete white-rot fungus Trametes pubescens.</title>
        <authorList>
            <person name="Makela M.R."/>
            <person name="Granchi Z."/>
            <person name="Peng M."/>
            <person name="De Vries R.P."/>
            <person name="Grigoriev I."/>
            <person name="Riley R."/>
            <person name="Hilden K."/>
        </authorList>
    </citation>
    <scope>NUCLEOTIDE SEQUENCE [LARGE SCALE GENOMIC DNA]</scope>
    <source>
        <strain evidence="2 3">FBCC735</strain>
    </source>
</reference>